<dbReference type="GO" id="GO:0051213">
    <property type="term" value="F:dioxygenase activity"/>
    <property type="evidence" value="ECO:0007669"/>
    <property type="project" value="UniProtKB-KW"/>
</dbReference>
<evidence type="ECO:0000256" key="14">
    <source>
        <dbReference type="SAM" id="SignalP"/>
    </source>
</evidence>
<dbReference type="InterPro" id="IPR008271">
    <property type="entry name" value="Ser/Thr_kinase_AS"/>
</dbReference>
<keyword evidence="14" id="KW-0732">Signal</keyword>
<dbReference type="GO" id="GO:0031418">
    <property type="term" value="F:L-ascorbic acid binding"/>
    <property type="evidence" value="ECO:0007669"/>
    <property type="project" value="InterPro"/>
</dbReference>
<keyword evidence="8" id="KW-0560">Oxidoreductase</keyword>
<dbReference type="PANTHER" id="PTHR11042">
    <property type="entry name" value="EUKARYOTIC TRANSLATION INITIATION FACTOR 2-ALPHA KINASE EIF2-ALPHA KINASE -RELATED"/>
    <property type="match status" value="1"/>
</dbReference>
<feature type="compositionally biased region" description="Acidic residues" evidence="13">
    <location>
        <begin position="853"/>
        <end position="864"/>
    </location>
</feature>
<evidence type="ECO:0000256" key="10">
    <source>
        <dbReference type="ARBA" id="ARBA00023193"/>
    </source>
</evidence>
<dbReference type="GO" id="GO:0017148">
    <property type="term" value="P:negative regulation of translation"/>
    <property type="evidence" value="ECO:0007669"/>
    <property type="project" value="UniProtKB-KW"/>
</dbReference>
<feature type="compositionally biased region" description="Basic and acidic residues" evidence="13">
    <location>
        <begin position="865"/>
        <end position="875"/>
    </location>
</feature>
<keyword evidence="9" id="KW-0408">Iron</keyword>
<feature type="binding site" evidence="12">
    <location>
        <position position="933"/>
    </location>
    <ligand>
        <name>ATP</name>
        <dbReference type="ChEBI" id="CHEBI:30616"/>
    </ligand>
</feature>
<gene>
    <name evidence="17" type="ORF">AURANDRAFT_71641</name>
</gene>
<evidence type="ECO:0000259" key="16">
    <source>
        <dbReference type="PROSITE" id="PS51471"/>
    </source>
</evidence>
<name>F0Y9B7_AURAN</name>
<evidence type="ECO:0000256" key="13">
    <source>
        <dbReference type="SAM" id="MobiDB-lite"/>
    </source>
</evidence>
<feature type="region of interest" description="Disordered" evidence="13">
    <location>
        <begin position="559"/>
        <end position="827"/>
    </location>
</feature>
<dbReference type="Pfam" id="PF00069">
    <property type="entry name" value="Pkinase"/>
    <property type="match status" value="1"/>
</dbReference>
<evidence type="ECO:0000256" key="6">
    <source>
        <dbReference type="ARBA" id="ARBA00022840"/>
    </source>
</evidence>
<dbReference type="EMBL" id="GL833128">
    <property type="protein sequence ID" value="EGB08367.1"/>
    <property type="molecule type" value="Genomic_DNA"/>
</dbReference>
<dbReference type="Gene3D" id="1.10.510.10">
    <property type="entry name" value="Transferase(Phosphotransferase) domain 1"/>
    <property type="match status" value="1"/>
</dbReference>
<evidence type="ECO:0000256" key="1">
    <source>
        <dbReference type="ARBA" id="ARBA00001961"/>
    </source>
</evidence>
<dbReference type="InterPro" id="IPR044862">
    <property type="entry name" value="Pro_4_hyd_alph_FE2OG_OXY"/>
</dbReference>
<keyword evidence="3" id="KW-0479">Metal-binding</keyword>
<evidence type="ECO:0000256" key="2">
    <source>
        <dbReference type="ARBA" id="ARBA00022679"/>
    </source>
</evidence>
<dbReference type="Gene3D" id="3.30.200.20">
    <property type="entry name" value="Phosphorylase Kinase, domain 1"/>
    <property type="match status" value="1"/>
</dbReference>
<dbReference type="GO" id="GO:0005634">
    <property type="term" value="C:nucleus"/>
    <property type="evidence" value="ECO:0007669"/>
    <property type="project" value="TreeGrafter"/>
</dbReference>
<dbReference type="GO" id="GO:0005737">
    <property type="term" value="C:cytoplasm"/>
    <property type="evidence" value="ECO:0007669"/>
    <property type="project" value="TreeGrafter"/>
</dbReference>
<feature type="compositionally biased region" description="Low complexity" evidence="13">
    <location>
        <begin position="653"/>
        <end position="663"/>
    </location>
</feature>
<dbReference type="KEGG" id="aaf:AURANDRAFT_71641"/>
<dbReference type="SUPFAM" id="SSF56112">
    <property type="entry name" value="Protein kinase-like (PK-like)"/>
    <property type="match status" value="1"/>
</dbReference>
<feature type="compositionally biased region" description="Basic residues" evidence="13">
    <location>
        <begin position="882"/>
        <end position="891"/>
    </location>
</feature>
<dbReference type="GeneID" id="20228317"/>
<feature type="region of interest" description="Disordered" evidence="13">
    <location>
        <begin position="304"/>
        <end position="328"/>
    </location>
</feature>
<feature type="compositionally biased region" description="Low complexity" evidence="13">
    <location>
        <begin position="456"/>
        <end position="465"/>
    </location>
</feature>
<keyword evidence="18" id="KW-1185">Reference proteome</keyword>
<sequence>MLRCVALALACASCRASLFASLVETHDDDAPADRREAAATPEAPPSKRDVLAWRSRLERKRACVSSGVGAFYLYHARKAAGTSLRAALQHAAKRSRVDYLETEGLSIDARFLGLRSVITVVSLRDPVRRVLSMYWYEHVGWHDGVTHDHSKLRTLRSWADEWVEGSAWKREFEKKHPGNVYVEVENYFTKMLTGWNRDGRGEALDGASLASAKAALDRFDFVFIVERGRRANHTRLLWDALGYELPLTSELRGDESAKARLRPKLAADEADVVRFLEARNALDAALYAYALALDDDRVAASAAPALRTRGERPPSTTGGGGAAAGGKCARMSETAFRRWRLRGGAAPGARGGRDAGGGRGRTAGGRAAGSGGASSGPVPRVDRQRSARAAQSARSPALALAIFASTMRSTMCTGARTALGGTSARHSGHCRFVRSQLLRHSPHADSVNRTMHRSPRPTLSSLRPSEGTGILSLPATNRKRLMSPLNNTPRADRPASPPHRISFGASLHDTLPRVSDRRRSTDPVAALKAIETNGPRSARAHKPLAAERLGSRSAGKLLSAAPALAPSPRPLRMPAVESPRELSRSAGASPRDWRFPDPTPPVPRSAPGGDRCPLPPPATACVTLGDSPGASPTSALVRSKGTSRRASAYQPPSARSSRAVAARLDFADLEGPAGAASPPGGAAPPRLYGETPPRDGGRTPPLERTRLFPAHDTPGDVPSVRVPSRDDGAGHFPWSPSVLSPDSARSRRSTLKKPTEARRPVPDPTAFDLAACSPDGSRSRTPPSPCPPSPAREPPWRRRPPLSLSGDDLAFPRSSGRPPGSRPVASSLDATKILLEPGVQADDALRSRLPSSDVDEAEHEDDADALPRLRPEARRLLGANTQKRRRVKKSPAKPPRDVRLARDFDLVEKLGSGTFSDVWRCRFKADGTEYAVKVAKRPFRSRRARDAALVEARALRALEGVDRVIAFHCAWQEGGHLHSQLELCALGSLRQLVDALDDSVAGLEEDPYLSRLLGDAGDALAHAHVHAAGFVHLDVKPSNLLIAADGALKLGDFGLVAPLGERPVDGAEGDDRYLSAECLRGDHEHAASVDVFALGISILELSTRQPLPASGDKWHALRRNGAPRLPAASDAFDALVKRCMDADPRRRPAAAELASHPLASTADSKATWLALAARAAPPPPTTRDSLDLPPRSSKSLATPIVATTAHALEIPRSALATIHAGKIAVIPDFMPMDEVRLMRCDAANLHADGVFTNNYSTDLADDRQVLRLKPWMDRDVGQGAARLRFTARMDALRCDLAAALDRPRLAASVPQEFSYSRYGPGASLARHIDEHHEELKGVSGWRDAGRRSVSWLVYLNEGWAPSDGGALRCYERLAPAGGRVGATFDGDLQVAWLRADGAGAERPVFLDSRLEPGGAHGLCAFYVLDDDFRKRYVSRKFRANPALFVADGGTDAVVKAALLDDPDARRRFVRLEPLKSRLPLGPEALHPREFAPRDVLPAAGTLVLFDSVTLPHEVLATKSRERFAISGWFHEAQQPLVAGT</sequence>
<evidence type="ECO:0000256" key="4">
    <source>
        <dbReference type="ARBA" id="ARBA00022741"/>
    </source>
</evidence>
<dbReference type="InterPro" id="IPR000719">
    <property type="entry name" value="Prot_kinase_dom"/>
</dbReference>
<feature type="region of interest" description="Disordered" evidence="13">
    <location>
        <begin position="342"/>
        <end position="395"/>
    </location>
</feature>
<feature type="compositionally biased region" description="Basic and acidic residues" evidence="13">
    <location>
        <begin position="692"/>
        <end position="706"/>
    </location>
</feature>
<feature type="domain" description="Fe2OG dioxygenase" evidence="16">
    <location>
        <begin position="1306"/>
        <end position="1531"/>
    </location>
</feature>
<dbReference type="InterPro" id="IPR005123">
    <property type="entry name" value="Oxoglu/Fe-dep_dioxygenase_dom"/>
</dbReference>
<dbReference type="InterPro" id="IPR027417">
    <property type="entry name" value="P-loop_NTPase"/>
</dbReference>
<feature type="signal peptide" evidence="14">
    <location>
        <begin position="1"/>
        <end position="16"/>
    </location>
</feature>
<dbReference type="RefSeq" id="XP_009037087.1">
    <property type="nucleotide sequence ID" value="XM_009038839.1"/>
</dbReference>
<protein>
    <recommendedName>
        <fullName evidence="19">Protein kinase domain-containing protein</fullName>
    </recommendedName>
</protein>
<feature type="domain" description="Protein kinase" evidence="15">
    <location>
        <begin position="904"/>
        <end position="1159"/>
    </location>
</feature>
<dbReference type="eggNOG" id="KOG0601">
    <property type="taxonomic scope" value="Eukaryota"/>
</dbReference>
<dbReference type="GO" id="GO:0005506">
    <property type="term" value="F:iron ion binding"/>
    <property type="evidence" value="ECO:0007669"/>
    <property type="project" value="InterPro"/>
</dbReference>
<evidence type="ECO:0000256" key="3">
    <source>
        <dbReference type="ARBA" id="ARBA00022723"/>
    </source>
</evidence>
<keyword evidence="6 12" id="KW-0067">ATP-binding</keyword>
<evidence type="ECO:0000256" key="12">
    <source>
        <dbReference type="PROSITE-ProRule" id="PRU10141"/>
    </source>
</evidence>
<dbReference type="InParanoid" id="F0Y9B7"/>
<dbReference type="SMART" id="SM00220">
    <property type="entry name" value="S_TKc"/>
    <property type="match status" value="1"/>
</dbReference>
<evidence type="ECO:0008006" key="19">
    <source>
        <dbReference type="Google" id="ProtNLM"/>
    </source>
</evidence>
<dbReference type="PROSITE" id="PS51471">
    <property type="entry name" value="FE2OG_OXY"/>
    <property type="match status" value="1"/>
</dbReference>
<evidence type="ECO:0000256" key="8">
    <source>
        <dbReference type="ARBA" id="ARBA00023002"/>
    </source>
</evidence>
<evidence type="ECO:0000256" key="7">
    <source>
        <dbReference type="ARBA" id="ARBA00022964"/>
    </source>
</evidence>
<feature type="compositionally biased region" description="Basic and acidic residues" evidence="13">
    <location>
        <begin position="510"/>
        <end position="521"/>
    </location>
</feature>
<keyword evidence="4 12" id="KW-0547">Nucleotide-binding</keyword>
<dbReference type="SMART" id="SM00702">
    <property type="entry name" value="P4Hc"/>
    <property type="match status" value="1"/>
</dbReference>
<dbReference type="OrthoDB" id="204822at2759"/>
<evidence type="ECO:0000256" key="5">
    <source>
        <dbReference type="ARBA" id="ARBA00022777"/>
    </source>
</evidence>
<dbReference type="Gene3D" id="2.60.120.620">
    <property type="entry name" value="q2cbj1_9rhob like domain"/>
    <property type="match status" value="1"/>
</dbReference>
<keyword evidence="7" id="KW-0223">Dioxygenase</keyword>
<comment type="cofactor">
    <cofactor evidence="1">
        <name>L-ascorbate</name>
        <dbReference type="ChEBI" id="CHEBI:38290"/>
    </cofactor>
</comment>
<dbReference type="Proteomes" id="UP000002729">
    <property type="component" value="Unassembled WGS sequence"/>
</dbReference>
<dbReference type="PROSITE" id="PS50011">
    <property type="entry name" value="PROTEIN_KINASE_DOM"/>
    <property type="match status" value="1"/>
</dbReference>
<feature type="region of interest" description="Disordered" evidence="13">
    <location>
        <begin position="839"/>
        <end position="895"/>
    </location>
</feature>
<dbReference type="InterPro" id="IPR017441">
    <property type="entry name" value="Protein_kinase_ATP_BS"/>
</dbReference>
<keyword evidence="2" id="KW-0808">Transferase</keyword>
<dbReference type="GO" id="GO:0004672">
    <property type="term" value="F:protein kinase activity"/>
    <property type="evidence" value="ECO:0007669"/>
    <property type="project" value="InterPro"/>
</dbReference>
<keyword evidence="5" id="KW-0418">Kinase</keyword>
<dbReference type="Pfam" id="PF13640">
    <property type="entry name" value="2OG-FeII_Oxy_3"/>
    <property type="match status" value="1"/>
</dbReference>
<evidence type="ECO:0000313" key="17">
    <source>
        <dbReference type="EMBL" id="EGB08367.1"/>
    </source>
</evidence>
<feature type="compositionally biased region" description="Low complexity" evidence="13">
    <location>
        <begin position="812"/>
        <end position="823"/>
    </location>
</feature>
<dbReference type="GO" id="GO:0005524">
    <property type="term" value="F:ATP binding"/>
    <property type="evidence" value="ECO:0007669"/>
    <property type="project" value="UniProtKB-UniRule"/>
</dbReference>
<organism evidence="18">
    <name type="scientific">Aureococcus anophagefferens</name>
    <name type="common">Harmful bloom alga</name>
    <dbReference type="NCBI Taxonomy" id="44056"/>
    <lineage>
        <taxon>Eukaryota</taxon>
        <taxon>Sar</taxon>
        <taxon>Stramenopiles</taxon>
        <taxon>Ochrophyta</taxon>
        <taxon>Pelagophyceae</taxon>
        <taxon>Pelagomonadales</taxon>
        <taxon>Pelagomonadaceae</taxon>
        <taxon>Aureococcus</taxon>
    </lineage>
</organism>
<feature type="chain" id="PRO_5003262818" description="Protein kinase domain-containing protein" evidence="14">
    <location>
        <begin position="17"/>
        <end position="1540"/>
    </location>
</feature>
<dbReference type="PROSITE" id="PS00107">
    <property type="entry name" value="PROTEIN_KINASE_ATP"/>
    <property type="match status" value="1"/>
</dbReference>
<dbReference type="Gene3D" id="3.40.50.300">
    <property type="entry name" value="P-loop containing nucleotide triphosphate hydrolases"/>
    <property type="match status" value="1"/>
</dbReference>
<proteinExistence type="inferred from homology"/>
<evidence type="ECO:0000256" key="9">
    <source>
        <dbReference type="ARBA" id="ARBA00023004"/>
    </source>
</evidence>
<dbReference type="InterPro" id="IPR011009">
    <property type="entry name" value="Kinase-like_dom_sf"/>
</dbReference>
<dbReference type="InterPro" id="IPR006620">
    <property type="entry name" value="Pro_4_hyd_alph"/>
</dbReference>
<feature type="compositionally biased region" description="Gly residues" evidence="13">
    <location>
        <begin position="345"/>
        <end position="374"/>
    </location>
</feature>
<keyword evidence="10" id="KW-0652">Protein synthesis inhibitor</keyword>
<evidence type="ECO:0000259" key="15">
    <source>
        <dbReference type="PROSITE" id="PS50011"/>
    </source>
</evidence>
<comment type="similarity">
    <text evidence="11">Belongs to the protein kinase superfamily. Ser/Thr protein kinase family. GCN2 subfamily.</text>
</comment>
<feature type="compositionally biased region" description="Low complexity" evidence="13">
    <location>
        <begin position="671"/>
        <end position="685"/>
    </location>
</feature>
<accession>F0Y9B7</accession>
<dbReference type="InterPro" id="IPR050339">
    <property type="entry name" value="CC_SR_Kinase"/>
</dbReference>
<dbReference type="GO" id="GO:0016705">
    <property type="term" value="F:oxidoreductase activity, acting on paired donors, with incorporation or reduction of molecular oxygen"/>
    <property type="evidence" value="ECO:0007669"/>
    <property type="project" value="InterPro"/>
</dbReference>
<feature type="region of interest" description="Disordered" evidence="13">
    <location>
        <begin position="444"/>
        <end position="542"/>
    </location>
</feature>
<dbReference type="PROSITE" id="PS00108">
    <property type="entry name" value="PROTEIN_KINASE_ST"/>
    <property type="match status" value="1"/>
</dbReference>
<feature type="compositionally biased region" description="Pro residues" evidence="13">
    <location>
        <begin position="782"/>
        <end position="793"/>
    </location>
</feature>
<evidence type="ECO:0000313" key="18">
    <source>
        <dbReference type="Proteomes" id="UP000002729"/>
    </source>
</evidence>
<evidence type="ECO:0000256" key="11">
    <source>
        <dbReference type="ARBA" id="ARBA00037982"/>
    </source>
</evidence>
<reference evidence="17 18" key="1">
    <citation type="journal article" date="2011" name="Proc. Natl. Acad. Sci. U.S.A.">
        <title>Niche of harmful alga Aureococcus anophagefferens revealed through ecogenomics.</title>
        <authorList>
            <person name="Gobler C.J."/>
            <person name="Berry D.L."/>
            <person name="Dyhrman S.T."/>
            <person name="Wilhelm S.W."/>
            <person name="Salamov A."/>
            <person name="Lobanov A.V."/>
            <person name="Zhang Y."/>
            <person name="Collier J.L."/>
            <person name="Wurch L.L."/>
            <person name="Kustka A.B."/>
            <person name="Dill B.D."/>
            <person name="Shah M."/>
            <person name="VerBerkmoes N.C."/>
            <person name="Kuo A."/>
            <person name="Terry A."/>
            <person name="Pangilinan J."/>
            <person name="Lindquist E.A."/>
            <person name="Lucas S."/>
            <person name="Paulsen I.T."/>
            <person name="Hattenrath-Lehmann T.K."/>
            <person name="Talmage S.C."/>
            <person name="Walker E.A."/>
            <person name="Koch F."/>
            <person name="Burson A.M."/>
            <person name="Marcoval M.A."/>
            <person name="Tang Y.Z."/>
            <person name="Lecleir G.R."/>
            <person name="Coyne K.J."/>
            <person name="Berg G.M."/>
            <person name="Bertrand E.M."/>
            <person name="Saito M.A."/>
            <person name="Gladyshev V.N."/>
            <person name="Grigoriev I.V."/>
        </authorList>
    </citation>
    <scope>NUCLEOTIDE SEQUENCE [LARGE SCALE GENOMIC DNA]</scope>
    <source>
        <strain evidence="18">CCMP 1984</strain>
    </source>
</reference>